<organism evidence="1">
    <name type="scientific">marine sediment metagenome</name>
    <dbReference type="NCBI Taxonomy" id="412755"/>
    <lineage>
        <taxon>unclassified sequences</taxon>
        <taxon>metagenomes</taxon>
        <taxon>ecological metagenomes</taxon>
    </lineage>
</organism>
<comment type="caution">
    <text evidence="1">The sequence shown here is derived from an EMBL/GenBank/DDBJ whole genome shotgun (WGS) entry which is preliminary data.</text>
</comment>
<dbReference type="EMBL" id="BARS01050621">
    <property type="protein sequence ID" value="GAG50039.1"/>
    <property type="molecule type" value="Genomic_DNA"/>
</dbReference>
<protein>
    <submittedName>
        <fullName evidence="1">Uncharacterized protein</fullName>
    </submittedName>
</protein>
<accession>X0Y2I5</accession>
<sequence length="91" mass="10059">QGNPQAFSVSGVAPHLINPKAIYTNEELEFLYLLEPENKRVIVLDKSGEYKAQYVSGSIGEAIDIAVSEKEGKIILLTGEKLFSIEIEHID</sequence>
<feature type="non-terminal residue" evidence="1">
    <location>
        <position position="1"/>
    </location>
</feature>
<proteinExistence type="predicted"/>
<evidence type="ECO:0000313" key="1">
    <source>
        <dbReference type="EMBL" id="GAG50039.1"/>
    </source>
</evidence>
<gene>
    <name evidence="1" type="ORF">S01H1_75531</name>
</gene>
<name>X0Y2I5_9ZZZZ</name>
<reference evidence="1" key="1">
    <citation type="journal article" date="2014" name="Front. Microbiol.">
        <title>High frequency of phylogenetically diverse reductive dehalogenase-homologous genes in deep subseafloor sedimentary metagenomes.</title>
        <authorList>
            <person name="Kawai M."/>
            <person name="Futagami T."/>
            <person name="Toyoda A."/>
            <person name="Takaki Y."/>
            <person name="Nishi S."/>
            <person name="Hori S."/>
            <person name="Arai W."/>
            <person name="Tsubouchi T."/>
            <person name="Morono Y."/>
            <person name="Uchiyama I."/>
            <person name="Ito T."/>
            <person name="Fujiyama A."/>
            <person name="Inagaki F."/>
            <person name="Takami H."/>
        </authorList>
    </citation>
    <scope>NUCLEOTIDE SEQUENCE</scope>
    <source>
        <strain evidence="1">Expedition CK06-06</strain>
    </source>
</reference>
<dbReference type="AlphaFoldDB" id="X0Y2I5"/>